<dbReference type="InterPro" id="IPR028366">
    <property type="entry name" value="PhoU"/>
</dbReference>
<dbReference type="AlphaFoldDB" id="A0A645H4D4"/>
<evidence type="ECO:0000259" key="1">
    <source>
        <dbReference type="Pfam" id="PF01895"/>
    </source>
</evidence>
<feature type="domain" description="PhoU" evidence="1">
    <location>
        <begin position="30"/>
        <end position="115"/>
    </location>
</feature>
<gene>
    <name evidence="2" type="ORF">SDC9_180666</name>
</gene>
<dbReference type="Pfam" id="PF01895">
    <property type="entry name" value="PhoU"/>
    <property type="match status" value="1"/>
</dbReference>
<evidence type="ECO:0000313" key="2">
    <source>
        <dbReference type="EMBL" id="MPN33182.1"/>
    </source>
</evidence>
<dbReference type="PANTHER" id="PTHR42930">
    <property type="entry name" value="PHOSPHATE-SPECIFIC TRANSPORT SYSTEM ACCESSORY PROTEIN PHOU"/>
    <property type="match status" value="1"/>
</dbReference>
<comment type="caution">
    <text evidence="2">The sequence shown here is derived from an EMBL/GenBank/DDBJ whole genome shotgun (WGS) entry which is preliminary data.</text>
</comment>
<proteinExistence type="predicted"/>
<dbReference type="InterPro" id="IPR026022">
    <property type="entry name" value="PhoU_dom"/>
</dbReference>
<dbReference type="GO" id="GO:0045936">
    <property type="term" value="P:negative regulation of phosphate metabolic process"/>
    <property type="evidence" value="ECO:0007669"/>
    <property type="project" value="InterPro"/>
</dbReference>
<dbReference type="PANTHER" id="PTHR42930:SF3">
    <property type="entry name" value="PHOSPHATE-SPECIFIC TRANSPORT SYSTEM ACCESSORY PROTEIN PHOU"/>
    <property type="match status" value="1"/>
</dbReference>
<dbReference type="Gene3D" id="1.20.58.220">
    <property type="entry name" value="Phosphate transport system protein phou homolog 2, domain 2"/>
    <property type="match status" value="1"/>
</dbReference>
<name>A0A645H4D4_9ZZZZ</name>
<dbReference type="EMBL" id="VSSQ01085571">
    <property type="protein sequence ID" value="MPN33182.1"/>
    <property type="molecule type" value="Genomic_DNA"/>
</dbReference>
<dbReference type="SUPFAM" id="SSF109755">
    <property type="entry name" value="PhoU-like"/>
    <property type="match status" value="1"/>
</dbReference>
<protein>
    <recommendedName>
        <fullName evidence="1">PhoU domain-containing protein</fullName>
    </recommendedName>
</protein>
<reference evidence="2" key="1">
    <citation type="submission" date="2019-08" db="EMBL/GenBank/DDBJ databases">
        <authorList>
            <person name="Kucharzyk K."/>
            <person name="Murdoch R.W."/>
            <person name="Higgins S."/>
            <person name="Loffler F."/>
        </authorList>
    </citation>
    <scope>NUCLEOTIDE SEQUENCE</scope>
</reference>
<organism evidence="2">
    <name type="scientific">bioreactor metagenome</name>
    <dbReference type="NCBI Taxonomy" id="1076179"/>
    <lineage>
        <taxon>unclassified sequences</taxon>
        <taxon>metagenomes</taxon>
        <taxon>ecological metagenomes</taxon>
    </lineage>
</organism>
<dbReference type="GO" id="GO:0030643">
    <property type="term" value="P:intracellular phosphate ion homeostasis"/>
    <property type="evidence" value="ECO:0007669"/>
    <property type="project" value="InterPro"/>
</dbReference>
<dbReference type="InterPro" id="IPR038078">
    <property type="entry name" value="PhoU-like_sf"/>
</dbReference>
<accession>A0A645H4D4</accession>
<sequence length="119" mass="13422">MGDHAENLSELAEHKLNGKLQFSETAIKELKHMYETSKYAIDGAISALENSDIEAAKKVIEVENKIDEMNKQLRTEHIARLNRHECSPESGTIFLELVSNLERIGDHSNNIAETVLSFE</sequence>